<dbReference type="Proteomes" id="UP000593875">
    <property type="component" value="Chromosome"/>
</dbReference>
<evidence type="ECO:0000313" key="4">
    <source>
        <dbReference type="Proteomes" id="UP000593875"/>
    </source>
</evidence>
<feature type="domain" description="DUF5710" evidence="2">
    <location>
        <begin position="2"/>
        <end position="43"/>
    </location>
</feature>
<keyword evidence="4" id="KW-1185">Reference proteome</keyword>
<reference evidence="3 4" key="1">
    <citation type="submission" date="2020-10" db="EMBL/GenBank/DDBJ databases">
        <title>Genome sequencing of Massilia sp. LPB0304.</title>
        <authorList>
            <person name="Kim J."/>
        </authorList>
    </citation>
    <scope>NUCLEOTIDE SEQUENCE [LARGE SCALE GENOMIC DNA]</scope>
    <source>
        <strain evidence="3 4">LPB0304</strain>
    </source>
</reference>
<proteinExistence type="predicted"/>
<evidence type="ECO:0000259" key="2">
    <source>
        <dbReference type="Pfam" id="PF18974"/>
    </source>
</evidence>
<protein>
    <recommendedName>
        <fullName evidence="2">DUF5710 domain-containing protein</fullName>
    </recommendedName>
</protein>
<accession>A0A7L9U3Y0</accession>
<feature type="compositionally biased region" description="Low complexity" evidence="1">
    <location>
        <begin position="49"/>
        <end position="59"/>
    </location>
</feature>
<evidence type="ECO:0000313" key="3">
    <source>
        <dbReference type="EMBL" id="QOL48736.1"/>
    </source>
</evidence>
<name>A0A7L9U3Y0_9BURK</name>
<dbReference type="KEGG" id="mlir:LPB04_17495"/>
<dbReference type="AlphaFoldDB" id="A0A7L9U3Y0"/>
<gene>
    <name evidence="3" type="ORF">LPB04_17495</name>
</gene>
<dbReference type="RefSeq" id="WP_193685779.1">
    <property type="nucleotide sequence ID" value="NZ_CP062941.1"/>
</dbReference>
<organism evidence="3 4">
    <name type="scientific">Massilia litorea</name>
    <dbReference type="NCBI Taxonomy" id="2769491"/>
    <lineage>
        <taxon>Bacteria</taxon>
        <taxon>Pseudomonadati</taxon>
        <taxon>Pseudomonadota</taxon>
        <taxon>Betaproteobacteria</taxon>
        <taxon>Burkholderiales</taxon>
        <taxon>Oxalobacteraceae</taxon>
        <taxon>Telluria group</taxon>
        <taxon>Massilia</taxon>
    </lineage>
</organism>
<dbReference type="EMBL" id="CP062941">
    <property type="protein sequence ID" value="QOL48736.1"/>
    <property type="molecule type" value="Genomic_DNA"/>
</dbReference>
<evidence type="ECO:0000256" key="1">
    <source>
        <dbReference type="SAM" id="MobiDB-lite"/>
    </source>
</evidence>
<feature type="region of interest" description="Disordered" evidence="1">
    <location>
        <begin position="40"/>
        <end position="67"/>
    </location>
</feature>
<dbReference type="InterPro" id="IPR043764">
    <property type="entry name" value="DUF5710"/>
</dbReference>
<dbReference type="Pfam" id="PF18974">
    <property type="entry name" value="DUF5710"/>
    <property type="match status" value="1"/>
</dbReference>
<sequence length="114" mass="12405">MILLKVPYAEKDEAKSLGARWNPTRKCWYVPDGKDSEPFARWIAGGASGDSADSSPKAPSSRDAHGAKPVVGSKYVELPHACNPFEECAECRPKLIESGWLEAHQAVRKLLAGL</sequence>